<protein>
    <submittedName>
        <fullName evidence="1">Glycoside hydrolase</fullName>
    </submittedName>
</protein>
<evidence type="ECO:0000313" key="1">
    <source>
        <dbReference type="EMBL" id="KLO15086.1"/>
    </source>
</evidence>
<dbReference type="EMBL" id="KQ085934">
    <property type="protein sequence ID" value="KLO15086.1"/>
    <property type="molecule type" value="Genomic_DNA"/>
</dbReference>
<dbReference type="InterPro" id="IPR005197">
    <property type="entry name" value="Glyco_hydro_71"/>
</dbReference>
<evidence type="ECO:0000313" key="2">
    <source>
        <dbReference type="Proteomes" id="UP000053477"/>
    </source>
</evidence>
<dbReference type="Gene3D" id="3.20.20.80">
    <property type="entry name" value="Glycosidases"/>
    <property type="match status" value="1"/>
</dbReference>
<dbReference type="OrthoDB" id="3257981at2759"/>
<gene>
    <name evidence="1" type="ORF">SCHPADRAFT_279610</name>
</gene>
<keyword evidence="1" id="KW-0378">Hydrolase</keyword>
<dbReference type="STRING" id="27342.A0A0H2SDM0"/>
<dbReference type="Pfam" id="PF03659">
    <property type="entry name" value="Glyco_hydro_71"/>
    <property type="match status" value="1"/>
</dbReference>
<dbReference type="AlphaFoldDB" id="A0A0H2SDM0"/>
<dbReference type="GO" id="GO:0051118">
    <property type="term" value="F:glucan endo-1,3-alpha-glucosidase activity"/>
    <property type="evidence" value="ECO:0007669"/>
    <property type="project" value="InterPro"/>
</dbReference>
<dbReference type="InParanoid" id="A0A0H2SDM0"/>
<reference evidence="1 2" key="1">
    <citation type="submission" date="2015-04" db="EMBL/GenBank/DDBJ databases">
        <title>Complete genome sequence of Schizopora paradoxa KUC8140, a cosmopolitan wood degrader in East Asia.</title>
        <authorList>
            <consortium name="DOE Joint Genome Institute"/>
            <person name="Min B."/>
            <person name="Park H."/>
            <person name="Jang Y."/>
            <person name="Kim J.-J."/>
            <person name="Kim K.H."/>
            <person name="Pangilinan J."/>
            <person name="Lipzen A."/>
            <person name="Riley R."/>
            <person name="Grigoriev I.V."/>
            <person name="Spatafora J.W."/>
            <person name="Choi I.-G."/>
        </authorList>
    </citation>
    <scope>NUCLEOTIDE SEQUENCE [LARGE SCALE GENOMIC DNA]</scope>
    <source>
        <strain evidence="1 2">KUC8140</strain>
    </source>
</reference>
<accession>A0A0H2SDM0</accession>
<organism evidence="1 2">
    <name type="scientific">Schizopora paradoxa</name>
    <dbReference type="NCBI Taxonomy" id="27342"/>
    <lineage>
        <taxon>Eukaryota</taxon>
        <taxon>Fungi</taxon>
        <taxon>Dikarya</taxon>
        <taxon>Basidiomycota</taxon>
        <taxon>Agaricomycotina</taxon>
        <taxon>Agaricomycetes</taxon>
        <taxon>Hymenochaetales</taxon>
        <taxon>Schizoporaceae</taxon>
        <taxon>Schizopora</taxon>
    </lineage>
</organism>
<dbReference type="Proteomes" id="UP000053477">
    <property type="component" value="Unassembled WGS sequence"/>
</dbReference>
<name>A0A0H2SDM0_9AGAM</name>
<dbReference type="CDD" id="cd11577">
    <property type="entry name" value="GH71"/>
    <property type="match status" value="1"/>
</dbReference>
<keyword evidence="2" id="KW-1185">Reference proteome</keyword>
<sequence length="428" mass="49014">MCLCAFYGRQHIHDYCQPYTLENWRSNIKLAAESGIDGFVLNVGKEDWQLDRVADCFAACKFFGGQSPSRFKLMISFDMSSIPSSRSEHVDCLVEYLSSFGHHQSYYRIGGRCVVSTFAGEACLFGHAGLHAAWKHVLASLNSVHPVCFIPSFFLSPDQIKEVELLDGYFNWNGCWPVHLSPDSPQEEIRVPSLNSDGHFIRHMRGRRYMASVSPWFFTHYGEDSWNKNWIYRSDDWLYVRRWEQLVSLRNSIDIVQIISWNDYGESHYIGPVDGAQPNSQAWVDGFDHTAWLKLTKFFAVAFKTGIYPAIDEERIFAWARPHSKDAVATRDYVPRPDNWQLTEDLFWVVIFAKAPSTVSLWSLDEFPRSFEINAGVSKLHCPLLDGGSMHVEMCRGASEVACLHTSDFTFTSRPEIYNFNAYVATSP</sequence>
<proteinExistence type="predicted"/>